<keyword evidence="2" id="KW-1133">Transmembrane helix</keyword>
<evidence type="ECO:0000313" key="5">
    <source>
        <dbReference type="Proteomes" id="UP001154078"/>
    </source>
</evidence>
<proteinExistence type="predicted"/>
<keyword evidence="5" id="KW-1185">Reference proteome</keyword>
<evidence type="ECO:0000256" key="1">
    <source>
        <dbReference type="SAM" id="MobiDB-lite"/>
    </source>
</evidence>
<accession>A0A9P0APY8</accession>
<feature type="compositionally biased region" description="Basic residues" evidence="1">
    <location>
        <begin position="19"/>
        <end position="30"/>
    </location>
</feature>
<reference evidence="4" key="1">
    <citation type="submission" date="2021-12" db="EMBL/GenBank/DDBJ databases">
        <authorList>
            <person name="King R."/>
        </authorList>
    </citation>
    <scope>NUCLEOTIDE SEQUENCE</scope>
</reference>
<feature type="compositionally biased region" description="Basic residues" evidence="1">
    <location>
        <begin position="1"/>
        <end position="10"/>
    </location>
</feature>
<evidence type="ECO:0000259" key="3">
    <source>
        <dbReference type="Pfam" id="PF10601"/>
    </source>
</evidence>
<gene>
    <name evidence="4" type="ORF">MELIAE_LOCUS151</name>
</gene>
<evidence type="ECO:0000256" key="2">
    <source>
        <dbReference type="SAM" id="Phobius"/>
    </source>
</evidence>
<protein>
    <recommendedName>
        <fullName evidence="3">LITAF domain-containing protein</fullName>
    </recommendedName>
</protein>
<dbReference type="Proteomes" id="UP001154078">
    <property type="component" value="Chromosome 1"/>
</dbReference>
<sequence length="415" mass="47704">MMGGCKKHGNKAYYTGNVPKRRRFKKKKNLPRPPSPEPRKNSSRIKICIVKDQSVPATRRRIQGLKPIQQYKSQDGKSDRDVFYLPDDIDADTFRCYGETDDEDNSCTENNETSDSECSNCKEKNKKSDNKSECQTQDESQNQDETHEKPKCIIRDGKDWCYANARGDLDEIPIGKFDPVTKGVYGTECELPCVNQGGICKSFPMYCCKEAYEEIKSPEKTCDDLISGLYCRSSFEYYEDRLREIIEANAKKAERTDCCACFGYDTYDRMGRDIKRDVNDMSGCKCGDVCPAVEAYMERRDEEVYKFVTTLEKWKPGKMKICCPVCSVIDSPAIKQTKRRALIANTGFQASILVAFWPLCMLPFMMAQSRILLFCKNCKNYLGQYDKRKGCVKPPEPLKEQIAKILYKDYEEVFD</sequence>
<feature type="transmembrane region" description="Helical" evidence="2">
    <location>
        <begin position="348"/>
        <end position="367"/>
    </location>
</feature>
<keyword evidence="2" id="KW-0812">Transmembrane</keyword>
<name>A0A9P0APY8_BRAAE</name>
<evidence type="ECO:0000313" key="4">
    <source>
        <dbReference type="EMBL" id="CAH0545861.1"/>
    </source>
</evidence>
<dbReference type="AlphaFoldDB" id="A0A9P0APY8"/>
<dbReference type="EMBL" id="OV121132">
    <property type="protein sequence ID" value="CAH0545861.1"/>
    <property type="molecule type" value="Genomic_DNA"/>
</dbReference>
<keyword evidence="2" id="KW-0472">Membrane</keyword>
<organism evidence="4 5">
    <name type="scientific">Brassicogethes aeneus</name>
    <name type="common">Rape pollen beetle</name>
    <name type="synonym">Meligethes aeneus</name>
    <dbReference type="NCBI Taxonomy" id="1431903"/>
    <lineage>
        <taxon>Eukaryota</taxon>
        <taxon>Metazoa</taxon>
        <taxon>Ecdysozoa</taxon>
        <taxon>Arthropoda</taxon>
        <taxon>Hexapoda</taxon>
        <taxon>Insecta</taxon>
        <taxon>Pterygota</taxon>
        <taxon>Neoptera</taxon>
        <taxon>Endopterygota</taxon>
        <taxon>Coleoptera</taxon>
        <taxon>Polyphaga</taxon>
        <taxon>Cucujiformia</taxon>
        <taxon>Nitidulidae</taxon>
        <taxon>Meligethinae</taxon>
        <taxon>Brassicogethes</taxon>
    </lineage>
</organism>
<dbReference type="Pfam" id="PF10601">
    <property type="entry name" value="zf-LITAF-like"/>
    <property type="match status" value="1"/>
</dbReference>
<dbReference type="OrthoDB" id="7765058at2759"/>
<feature type="region of interest" description="Disordered" evidence="1">
    <location>
        <begin position="1"/>
        <end position="84"/>
    </location>
</feature>
<feature type="domain" description="LITAF" evidence="3">
    <location>
        <begin position="318"/>
        <end position="386"/>
    </location>
</feature>
<feature type="region of interest" description="Disordered" evidence="1">
    <location>
        <begin position="101"/>
        <end position="148"/>
    </location>
</feature>
<dbReference type="InterPro" id="IPR006629">
    <property type="entry name" value="LITAF"/>
</dbReference>
<feature type="compositionally biased region" description="Basic and acidic residues" evidence="1">
    <location>
        <begin position="120"/>
        <end position="132"/>
    </location>
</feature>